<dbReference type="PROSITE" id="PS00198">
    <property type="entry name" value="4FE4S_FER_1"/>
    <property type="match status" value="1"/>
</dbReference>
<gene>
    <name evidence="14" type="primary">rnfB</name>
    <name evidence="14" type="ORF">RVIR1_00950</name>
</gene>
<dbReference type="SUPFAM" id="SSF54862">
    <property type="entry name" value="4Fe-4S ferredoxins"/>
    <property type="match status" value="1"/>
</dbReference>
<dbReference type="InterPro" id="IPR010207">
    <property type="entry name" value="Elect_transpt_cplx_RnfB/RsxB"/>
</dbReference>
<keyword evidence="4" id="KW-0997">Cell inner membrane</keyword>
<dbReference type="GO" id="GO:0009055">
    <property type="term" value="F:electron transfer activity"/>
    <property type="evidence" value="ECO:0007669"/>
    <property type="project" value="InterPro"/>
</dbReference>
<evidence type="ECO:0000256" key="11">
    <source>
        <dbReference type="ARBA" id="ARBA00023136"/>
    </source>
</evidence>
<evidence type="ECO:0000256" key="3">
    <source>
        <dbReference type="ARBA" id="ARBA00022485"/>
    </source>
</evidence>
<dbReference type="AlphaFoldDB" id="A0A2Z5USS3"/>
<dbReference type="InterPro" id="IPR050294">
    <property type="entry name" value="RnfB_subfamily"/>
</dbReference>
<proteinExistence type="predicted"/>
<keyword evidence="6" id="KW-0677">Repeat</keyword>
<dbReference type="Proteomes" id="UP000282483">
    <property type="component" value="Chromosome"/>
</dbReference>
<evidence type="ECO:0000256" key="10">
    <source>
        <dbReference type="ARBA" id="ARBA00023014"/>
    </source>
</evidence>
<dbReference type="EMBL" id="AP018005">
    <property type="protein sequence ID" value="BBB14636.1"/>
    <property type="molecule type" value="Genomic_DNA"/>
</dbReference>
<sequence length="196" mass="21558">MNNLVEQIDGLLPQTQCGQCDYDGCLPYAEAIADGEAINRCPPGGIKTLKALAELLKKDATPFLEGMLKQEKLPATAYIRETECIGCTKCIQACPVDAILGAAKQLHTVLTQECTGCGLCVAPCPVDCIDIISLTTPAYQPKKTRQRFYARKERLANIKMQAIQQQKNEEIINQRTYIEAAIARSKTKKLNVKVTI</sequence>
<keyword evidence="9" id="KW-0408">Iron</keyword>
<dbReference type="PANTHER" id="PTHR42859:SF3">
    <property type="entry name" value="ION-TRANSLOCATING OXIDOREDUCTASE COMPLEX SUBUNIT B"/>
    <property type="match status" value="1"/>
</dbReference>
<evidence type="ECO:0000313" key="14">
    <source>
        <dbReference type="EMBL" id="BBB14636.1"/>
    </source>
</evidence>
<keyword evidence="14" id="KW-0830">Ubiquinone</keyword>
<name>A0A2Z5USS3_9COXI</name>
<dbReference type="InterPro" id="IPR017900">
    <property type="entry name" value="4Fe4S_Fe_S_CS"/>
</dbReference>
<evidence type="ECO:0000313" key="15">
    <source>
        <dbReference type="Proteomes" id="UP000282483"/>
    </source>
</evidence>
<keyword evidence="7" id="KW-1278">Translocase</keyword>
<evidence type="ECO:0000256" key="2">
    <source>
        <dbReference type="ARBA" id="ARBA00022475"/>
    </source>
</evidence>
<keyword evidence="3" id="KW-0004">4Fe-4S</keyword>
<dbReference type="PROSITE" id="PS51656">
    <property type="entry name" value="4FE4S"/>
    <property type="match status" value="1"/>
</dbReference>
<feature type="domain" description="4Fe-4S ferredoxin-type" evidence="12">
    <location>
        <begin position="105"/>
        <end position="134"/>
    </location>
</feature>
<reference evidence="14 15" key="1">
    <citation type="submission" date="2017-03" db="EMBL/GenBank/DDBJ databases">
        <title>The genome sequence of Candidatus Rickettsiella viridis.</title>
        <authorList>
            <person name="Nikoh N."/>
            <person name="Tsuchida T."/>
            <person name="Yamaguchi K."/>
            <person name="Maeda T."/>
            <person name="Shigenobu S."/>
            <person name="Fukatsu T."/>
        </authorList>
    </citation>
    <scope>NUCLEOTIDE SEQUENCE [LARGE SCALE GENOMIC DNA]</scope>
    <source>
        <strain evidence="14 15">Ap-RA04</strain>
    </source>
</reference>
<evidence type="ECO:0000259" key="12">
    <source>
        <dbReference type="PROSITE" id="PS51379"/>
    </source>
</evidence>
<dbReference type="Pfam" id="PF04060">
    <property type="entry name" value="FeS"/>
    <property type="match status" value="1"/>
</dbReference>
<dbReference type="InterPro" id="IPR017896">
    <property type="entry name" value="4Fe4S_Fe-S-bd"/>
</dbReference>
<feature type="domain" description="4Fe-4S" evidence="13">
    <location>
        <begin position="1"/>
        <end position="58"/>
    </location>
</feature>
<accession>A0A2Z5USS3</accession>
<keyword evidence="1" id="KW-0813">Transport</keyword>
<dbReference type="Gene3D" id="1.10.15.40">
    <property type="entry name" value="Electron transport complex subunit B, putative Fe-S cluster"/>
    <property type="match status" value="1"/>
</dbReference>
<evidence type="ECO:0000256" key="4">
    <source>
        <dbReference type="ARBA" id="ARBA00022519"/>
    </source>
</evidence>
<evidence type="ECO:0000259" key="13">
    <source>
        <dbReference type="PROSITE" id="PS51656"/>
    </source>
</evidence>
<keyword evidence="11" id="KW-0472">Membrane</keyword>
<dbReference type="Gene3D" id="3.30.70.20">
    <property type="match status" value="2"/>
</dbReference>
<evidence type="ECO:0000256" key="5">
    <source>
        <dbReference type="ARBA" id="ARBA00022723"/>
    </source>
</evidence>
<dbReference type="RefSeq" id="WP_126322160.1">
    <property type="nucleotide sequence ID" value="NZ_AP018005.1"/>
</dbReference>
<dbReference type="PANTHER" id="PTHR42859">
    <property type="entry name" value="OXIDOREDUCTASE"/>
    <property type="match status" value="1"/>
</dbReference>
<dbReference type="Pfam" id="PF14697">
    <property type="entry name" value="Fer4_21"/>
    <property type="match status" value="1"/>
</dbReference>
<dbReference type="KEGG" id="rvi:RVIR1_00950"/>
<keyword evidence="5" id="KW-0479">Metal-binding</keyword>
<evidence type="ECO:0000256" key="8">
    <source>
        <dbReference type="ARBA" id="ARBA00022982"/>
    </source>
</evidence>
<keyword evidence="8" id="KW-0249">Electron transport</keyword>
<evidence type="ECO:0000256" key="1">
    <source>
        <dbReference type="ARBA" id="ARBA00022448"/>
    </source>
</evidence>
<dbReference type="GO" id="GO:0046872">
    <property type="term" value="F:metal ion binding"/>
    <property type="evidence" value="ECO:0007669"/>
    <property type="project" value="UniProtKB-KW"/>
</dbReference>
<keyword evidence="15" id="KW-1185">Reference proteome</keyword>
<dbReference type="NCBIfam" id="NF003475">
    <property type="entry name" value="PRK05113.1"/>
    <property type="match status" value="1"/>
</dbReference>
<dbReference type="NCBIfam" id="TIGR01944">
    <property type="entry name" value="rnfB"/>
    <property type="match status" value="1"/>
</dbReference>
<dbReference type="OrthoDB" id="9789936at2"/>
<protein>
    <submittedName>
        <fullName evidence="14">Predicted NADH:ubiquinone oxidoreductase-subunit RnfB</fullName>
    </submittedName>
</protein>
<evidence type="ECO:0000256" key="9">
    <source>
        <dbReference type="ARBA" id="ARBA00023004"/>
    </source>
</evidence>
<dbReference type="PROSITE" id="PS51379">
    <property type="entry name" value="4FE4S_FER_2"/>
    <property type="match status" value="2"/>
</dbReference>
<keyword evidence="10" id="KW-0411">Iron-sulfur</keyword>
<feature type="domain" description="4Fe-4S ferredoxin-type" evidence="12">
    <location>
        <begin position="75"/>
        <end position="104"/>
    </location>
</feature>
<dbReference type="InterPro" id="IPR007202">
    <property type="entry name" value="4Fe-4S_dom"/>
</dbReference>
<dbReference type="GO" id="GO:0051539">
    <property type="term" value="F:4 iron, 4 sulfur cluster binding"/>
    <property type="evidence" value="ECO:0007669"/>
    <property type="project" value="UniProtKB-KW"/>
</dbReference>
<evidence type="ECO:0000256" key="7">
    <source>
        <dbReference type="ARBA" id="ARBA00022967"/>
    </source>
</evidence>
<evidence type="ECO:0000256" key="6">
    <source>
        <dbReference type="ARBA" id="ARBA00022737"/>
    </source>
</evidence>
<organism evidence="14 15">
    <name type="scientific">Candidatus Rickettsiella viridis</name>
    <dbReference type="NCBI Taxonomy" id="676208"/>
    <lineage>
        <taxon>Bacteria</taxon>
        <taxon>Pseudomonadati</taxon>
        <taxon>Pseudomonadota</taxon>
        <taxon>Gammaproteobacteria</taxon>
        <taxon>Legionellales</taxon>
        <taxon>Coxiellaceae</taxon>
        <taxon>Rickettsiella</taxon>
    </lineage>
</organism>
<keyword evidence="2" id="KW-1003">Cell membrane</keyword>